<accession>A0A917QQS2</accession>
<dbReference type="AlphaFoldDB" id="A0A917QQS2"/>
<dbReference type="Proteomes" id="UP000612956">
    <property type="component" value="Unassembled WGS sequence"/>
</dbReference>
<reference evidence="1" key="2">
    <citation type="submission" date="2020-09" db="EMBL/GenBank/DDBJ databases">
        <authorList>
            <person name="Sun Q."/>
            <person name="Zhou Y."/>
        </authorList>
    </citation>
    <scope>NUCLEOTIDE SEQUENCE</scope>
    <source>
        <strain evidence="1">CGMCC 4.7278</strain>
    </source>
</reference>
<comment type="caution">
    <text evidence="1">The sequence shown here is derived from an EMBL/GenBank/DDBJ whole genome shotgun (WGS) entry which is preliminary data.</text>
</comment>
<evidence type="ECO:0008006" key="3">
    <source>
        <dbReference type="Google" id="ProtNLM"/>
    </source>
</evidence>
<dbReference type="EMBL" id="BMMW01000004">
    <property type="protein sequence ID" value="GGK63777.1"/>
    <property type="molecule type" value="Genomic_DNA"/>
</dbReference>
<name>A0A917QQS2_9NOCA</name>
<reference evidence="1" key="1">
    <citation type="journal article" date="2014" name="Int. J. Syst. Evol. Microbiol.">
        <title>Complete genome sequence of Corynebacterium casei LMG S-19264T (=DSM 44701T), isolated from a smear-ripened cheese.</title>
        <authorList>
            <consortium name="US DOE Joint Genome Institute (JGI-PGF)"/>
            <person name="Walter F."/>
            <person name="Albersmeier A."/>
            <person name="Kalinowski J."/>
            <person name="Ruckert C."/>
        </authorList>
    </citation>
    <scope>NUCLEOTIDE SEQUENCE</scope>
    <source>
        <strain evidence="1">CGMCC 4.7278</strain>
    </source>
</reference>
<evidence type="ECO:0000313" key="2">
    <source>
        <dbReference type="Proteomes" id="UP000612956"/>
    </source>
</evidence>
<sequence>MSLAQRFDDFAQQEARGNSSYYEHLAHAIADDPALLTLFEQLPEPKRQPNLLLAAARFHVGTTLPYTDFRAGVHAKWQAIAQTALTRATQTNECGRAATLLPVLASLPWPLTLIEVGASAGLCLYPDRFSYRYNNVELHPKSGVSTVILECATTGPVPLPVELPEVVGRFGIDLNPLNVRDRNDMDWLATLVWPGQDERLARLRAAAKLAAAEPPSLRGDLNETISDLVTSAAGDSTVVVFHSAVMNYLTVDARNTFRERVRSLPCHWISQEGPRVLPQLSTRIPPYDPAQARFVLALNEQPLAFAGPHGQSLDWFGQIG</sequence>
<protein>
    <recommendedName>
        <fullName evidence="3">DUF2332 family protein</fullName>
    </recommendedName>
</protein>
<organism evidence="1 2">
    <name type="scientific">Nocardia camponoti</name>
    <dbReference type="NCBI Taxonomy" id="1616106"/>
    <lineage>
        <taxon>Bacteria</taxon>
        <taxon>Bacillati</taxon>
        <taxon>Actinomycetota</taxon>
        <taxon>Actinomycetes</taxon>
        <taxon>Mycobacteriales</taxon>
        <taxon>Nocardiaceae</taxon>
        <taxon>Nocardia</taxon>
    </lineage>
</organism>
<evidence type="ECO:0000313" key="1">
    <source>
        <dbReference type="EMBL" id="GGK63777.1"/>
    </source>
</evidence>
<dbReference type="RefSeq" id="WP_188830564.1">
    <property type="nucleotide sequence ID" value="NZ_BMMW01000004.1"/>
</dbReference>
<gene>
    <name evidence="1" type="ORF">GCM10011591_40060</name>
</gene>
<proteinExistence type="predicted"/>
<keyword evidence="2" id="KW-1185">Reference proteome</keyword>
<dbReference type="InterPro" id="IPR011200">
    <property type="entry name" value="UCP012608"/>
</dbReference>
<dbReference type="Pfam" id="PF10094">
    <property type="entry name" value="DUF2332"/>
    <property type="match status" value="1"/>
</dbReference>